<organism evidence="1 2">
    <name type="scientific">Rhabditophanes sp. KR3021</name>
    <dbReference type="NCBI Taxonomy" id="114890"/>
    <lineage>
        <taxon>Eukaryota</taxon>
        <taxon>Metazoa</taxon>
        <taxon>Ecdysozoa</taxon>
        <taxon>Nematoda</taxon>
        <taxon>Chromadorea</taxon>
        <taxon>Rhabditida</taxon>
        <taxon>Tylenchina</taxon>
        <taxon>Panagrolaimomorpha</taxon>
        <taxon>Strongyloidoidea</taxon>
        <taxon>Alloionematidae</taxon>
        <taxon>Rhabditophanes</taxon>
    </lineage>
</organism>
<evidence type="ECO:0000313" key="2">
    <source>
        <dbReference type="WBParaSite" id="RSKR_0000971200.1"/>
    </source>
</evidence>
<dbReference type="WBParaSite" id="RSKR_0000971200.1">
    <property type="protein sequence ID" value="RSKR_0000971200.1"/>
    <property type="gene ID" value="RSKR_0000971200"/>
</dbReference>
<sequence length="374" mass="42252">MSEPERLPKNLQNARSIKDLLTQTTSLHSGLKQPNPLTEENKKFISEALGNAMSNNDPMVHVKNYAYQLMDADMLHEVATIMDCLCDYICQIDCAVAFCKFGGLKIIENKFKELDFDECHLLLYQLISSLNLNNPQVQNMEENIAFLERGIQMLLAHNTDTQHEVKRRCVVALSSIITNNSTNTRYFLEHGGCDAFVATMKDALYKDEKPLLERAMWVTHKLIETTKEYNEFIGDSRIQRLSDSFNEIILMREHRSAPEGSSKKIMYDGAERFTDDERDEMTGNAKIIRIDKSEESVVARLEALKAMGEEGSSDKKEEYIYRSKKKNGENTSSSQGGCCKKAGDESADETIFKVPTTPAKKATSPTSKPNQDSS</sequence>
<reference evidence="2" key="1">
    <citation type="submission" date="2016-11" db="UniProtKB">
        <authorList>
            <consortium name="WormBaseParasite"/>
        </authorList>
    </citation>
    <scope>IDENTIFICATION</scope>
    <source>
        <strain evidence="2">KR3021</strain>
    </source>
</reference>
<protein>
    <submittedName>
        <fullName evidence="2">GBD/FH3 domain-containing protein</fullName>
    </submittedName>
</protein>
<dbReference type="Proteomes" id="UP000095286">
    <property type="component" value="Unplaced"/>
</dbReference>
<accession>A0AC35UB82</accession>
<evidence type="ECO:0000313" key="1">
    <source>
        <dbReference type="Proteomes" id="UP000095286"/>
    </source>
</evidence>
<proteinExistence type="predicted"/>
<name>A0AC35UB82_9BILA</name>